<keyword evidence="1" id="KW-0472">Membrane</keyword>
<feature type="domain" description="Heterokaryon incompatibility" evidence="2">
    <location>
        <begin position="317"/>
        <end position="480"/>
    </location>
</feature>
<evidence type="ECO:0000313" key="3">
    <source>
        <dbReference type="EMBL" id="KAK0624003.1"/>
    </source>
</evidence>
<reference evidence="3" key="1">
    <citation type="submission" date="2023-06" db="EMBL/GenBank/DDBJ databases">
        <title>Genome-scale phylogeny and comparative genomics of the fungal order Sordariales.</title>
        <authorList>
            <consortium name="Lawrence Berkeley National Laboratory"/>
            <person name="Hensen N."/>
            <person name="Bonometti L."/>
            <person name="Westerberg I."/>
            <person name="Brannstrom I.O."/>
            <person name="Guillou S."/>
            <person name="Cros-Aarteil S."/>
            <person name="Calhoun S."/>
            <person name="Haridas S."/>
            <person name="Kuo A."/>
            <person name="Mondo S."/>
            <person name="Pangilinan J."/>
            <person name="Riley R."/>
            <person name="Labutti K."/>
            <person name="Andreopoulos B."/>
            <person name="Lipzen A."/>
            <person name="Chen C."/>
            <person name="Yanf M."/>
            <person name="Daum C."/>
            <person name="Ng V."/>
            <person name="Clum A."/>
            <person name="Steindorff A."/>
            <person name="Ohm R."/>
            <person name="Martin F."/>
            <person name="Silar P."/>
            <person name="Natvig D."/>
            <person name="Lalanne C."/>
            <person name="Gautier V."/>
            <person name="Ament-Velasquez S.L."/>
            <person name="Kruys A."/>
            <person name="Hutchinson M.I."/>
            <person name="Powell A.J."/>
            <person name="Barry K."/>
            <person name="Miller A.N."/>
            <person name="Grigoriev I.V."/>
            <person name="Debuchy R."/>
            <person name="Gladieux P."/>
            <person name="Thoren M.H."/>
            <person name="Johannesson H."/>
        </authorList>
    </citation>
    <scope>NUCLEOTIDE SEQUENCE</scope>
    <source>
        <strain evidence="3">CBS 606.72</strain>
    </source>
</reference>
<accession>A0AA39WYK2</accession>
<name>A0AA39WYK2_9PEZI</name>
<dbReference type="Proteomes" id="UP001175000">
    <property type="component" value="Unassembled WGS sequence"/>
</dbReference>
<dbReference type="PANTHER" id="PTHR39596">
    <property type="match status" value="1"/>
</dbReference>
<evidence type="ECO:0000256" key="1">
    <source>
        <dbReference type="SAM" id="Phobius"/>
    </source>
</evidence>
<keyword evidence="1" id="KW-0812">Transmembrane</keyword>
<protein>
    <recommendedName>
        <fullName evidence="2">Heterokaryon incompatibility domain-containing protein</fullName>
    </recommendedName>
</protein>
<dbReference type="InterPro" id="IPR010730">
    <property type="entry name" value="HET"/>
</dbReference>
<keyword evidence="1" id="KW-1133">Transmembrane helix</keyword>
<evidence type="ECO:0000259" key="2">
    <source>
        <dbReference type="Pfam" id="PF06985"/>
    </source>
</evidence>
<comment type="caution">
    <text evidence="3">The sequence shown here is derived from an EMBL/GenBank/DDBJ whole genome shotgun (WGS) entry which is preliminary data.</text>
</comment>
<dbReference type="EMBL" id="JAULSU010000003">
    <property type="protein sequence ID" value="KAK0624003.1"/>
    <property type="molecule type" value="Genomic_DNA"/>
</dbReference>
<proteinExistence type="predicted"/>
<feature type="transmembrane region" description="Helical" evidence="1">
    <location>
        <begin position="939"/>
        <end position="963"/>
    </location>
</feature>
<dbReference type="Pfam" id="PF06985">
    <property type="entry name" value="HET"/>
    <property type="match status" value="1"/>
</dbReference>
<organism evidence="3 4">
    <name type="scientific">Immersiella caudata</name>
    <dbReference type="NCBI Taxonomy" id="314043"/>
    <lineage>
        <taxon>Eukaryota</taxon>
        <taxon>Fungi</taxon>
        <taxon>Dikarya</taxon>
        <taxon>Ascomycota</taxon>
        <taxon>Pezizomycotina</taxon>
        <taxon>Sordariomycetes</taxon>
        <taxon>Sordariomycetidae</taxon>
        <taxon>Sordariales</taxon>
        <taxon>Lasiosphaeriaceae</taxon>
        <taxon>Immersiella</taxon>
    </lineage>
</organism>
<keyword evidence="4" id="KW-1185">Reference proteome</keyword>
<dbReference type="PANTHER" id="PTHR39596:SF2">
    <property type="entry name" value="HET DOMAIN PROTEIN (AFU_ORTHOLOGUE AFUA_1G17550)-RELATED"/>
    <property type="match status" value="1"/>
</dbReference>
<gene>
    <name evidence="3" type="ORF">B0T14DRAFT_478080</name>
</gene>
<sequence length="989" mass="111934">MYCYPYPQASDIAPLRVPYVATVTYSLSGPYNFFSFLNESSCIQVLRAARATPASSSRLDVARNALASTIQSWLFFGLATETLGRDIPHGEFIERSAHGGSDGWIDLRIPSWFWHQLRARWTSLKNTMSEHEYNEKQQRARACVTATKKMLDILDSMVYRPGLDLELGPVLLSVHMLLYLIATIISEIEVPLSDLSLVSTQFLVRRMVEVGWCRKRLNIIDVFPVSYPVLYFLSSFRPPHGESGDHIACTAAKCCVQTGLLEPLHRAADCRCQDIDVSLEAVKRIVASNIIPLIRVKRLVSGGIALEVVPYTRSRRFVAISHVWADRQLGSTKNALPQCQIEYLDQVLAGLPGKGSMWHIKEWLLKRSSPVEHSKHELIEPVTRCWYYFWLDTFCIPQDAEDSDLRSKAINSMNLVYAAASQTLVFDAGLQKFDAGKQPASLFDLAGRKTFYGPRRDRLLELLAHMCASSWMGRAWTLQEGALSGHLIFPLKGSLAYLRVLWNFLDSETSFKDMILFRYERSKHFLMKGGATASAVAPLTRPTNAAEPLRGRICKDVHKIVTASLHVDEHGDYARGPASTRDDRATRFAHTHSLLQSRSTTQLEDLPLILVNMSGMNGNSVTQAKGSDEKMKLLFYGIGILPAELLFSNCARLGCREVDSWIPREITPEKFGGKSTLRLGLGGFTFHRGEGQSAKHLRFFMLSSPAVWQGQAELVLLSENANDGMRTRYLVEDLRPSLQHWQPPSAASCDDRWCILLEDDAPNPRSARFLISRVDGNKTTLHFDCPLKLTKRATTAEEASYVYVGRLADAGHEFAIEKGPTPEKLQMPRPQNRKQVSDRLIVTADLLIWGLQGAEHALFRNFFDNALAKSTTLLVLYGCFSLGQRALVHRVLKELAHSAWMATYDPDWNPNGRWRWFWRLSNYVPPIPFKMMMKYYCRLLISFAIATDNYTLMMTSALYWFPLYPQDELMNLIIGSYVLRFLARLAKIY</sequence>
<dbReference type="AlphaFoldDB" id="A0AA39WYK2"/>
<evidence type="ECO:0000313" key="4">
    <source>
        <dbReference type="Proteomes" id="UP001175000"/>
    </source>
</evidence>